<feature type="transmembrane region" description="Helical" evidence="1">
    <location>
        <begin position="153"/>
        <end position="174"/>
    </location>
</feature>
<comment type="caution">
    <text evidence="2">The sequence shown here is derived from an EMBL/GenBank/DDBJ whole genome shotgun (WGS) entry which is preliminary data.</text>
</comment>
<sequence>MGRGKQQSVAVDQTGWMIDNEIANFLLLHQTEVLYMCMLGYTFMHGSKVFAAAGDRPVSYKLVSMILACTGGGILVPLFINGIPVPLANDAYPIAILISFCIHHYFPIVGDVMKLAPAFKMVVILFYEMIRAKVVTTFTVGAAAAIAPSTFSFPVFGPIMCGTIAGCGGAFLPLNKGLDPIASGMQTPMITAFTGATAMHLFLNTSLSEGVVDAKSKAHLHLAVYFIAVGLVTGLGLSEKKEEVKTKKE</sequence>
<evidence type="ECO:0000256" key="1">
    <source>
        <dbReference type="SAM" id="Phobius"/>
    </source>
</evidence>
<name>A0ABD3MVX0_9STRA</name>
<keyword evidence="1" id="KW-0472">Membrane</keyword>
<feature type="transmembrane region" description="Helical" evidence="1">
    <location>
        <begin position="122"/>
        <end position="147"/>
    </location>
</feature>
<feature type="transmembrane region" description="Helical" evidence="1">
    <location>
        <begin position="186"/>
        <end position="203"/>
    </location>
</feature>
<keyword evidence="1" id="KW-0812">Transmembrane</keyword>
<feature type="transmembrane region" description="Helical" evidence="1">
    <location>
        <begin position="92"/>
        <end position="110"/>
    </location>
</feature>
<feature type="transmembrane region" description="Helical" evidence="1">
    <location>
        <begin position="218"/>
        <end position="238"/>
    </location>
</feature>
<dbReference type="Proteomes" id="UP001530400">
    <property type="component" value="Unassembled WGS sequence"/>
</dbReference>
<dbReference type="EMBL" id="JALLPJ020001391">
    <property type="protein sequence ID" value="KAL3766086.1"/>
    <property type="molecule type" value="Genomic_DNA"/>
</dbReference>
<reference evidence="2 3" key="1">
    <citation type="submission" date="2024-10" db="EMBL/GenBank/DDBJ databases">
        <title>Updated reference genomes for cyclostephanoid diatoms.</title>
        <authorList>
            <person name="Roberts W.R."/>
            <person name="Alverson A.J."/>
        </authorList>
    </citation>
    <scope>NUCLEOTIDE SEQUENCE [LARGE SCALE GENOMIC DNA]</scope>
    <source>
        <strain evidence="2 3">AJA010-31</strain>
    </source>
</reference>
<evidence type="ECO:0000313" key="2">
    <source>
        <dbReference type="EMBL" id="KAL3766086.1"/>
    </source>
</evidence>
<evidence type="ECO:0000313" key="3">
    <source>
        <dbReference type="Proteomes" id="UP001530400"/>
    </source>
</evidence>
<feature type="transmembrane region" description="Helical" evidence="1">
    <location>
        <begin position="62"/>
        <end position="80"/>
    </location>
</feature>
<organism evidence="2 3">
    <name type="scientific">Cyclotella atomus</name>
    <dbReference type="NCBI Taxonomy" id="382360"/>
    <lineage>
        <taxon>Eukaryota</taxon>
        <taxon>Sar</taxon>
        <taxon>Stramenopiles</taxon>
        <taxon>Ochrophyta</taxon>
        <taxon>Bacillariophyta</taxon>
        <taxon>Coscinodiscophyceae</taxon>
        <taxon>Thalassiosirophycidae</taxon>
        <taxon>Stephanodiscales</taxon>
        <taxon>Stephanodiscaceae</taxon>
        <taxon>Cyclotella</taxon>
    </lineage>
</organism>
<dbReference type="AlphaFoldDB" id="A0ABD3MVX0"/>
<proteinExistence type="predicted"/>
<keyword evidence="3" id="KW-1185">Reference proteome</keyword>
<gene>
    <name evidence="2" type="ORF">ACHAWO_006114</name>
</gene>
<protein>
    <submittedName>
        <fullName evidence="2">Uncharacterized protein</fullName>
    </submittedName>
</protein>
<accession>A0ABD3MVX0</accession>
<keyword evidence="1" id="KW-1133">Transmembrane helix</keyword>